<dbReference type="AlphaFoldDB" id="A0A847S4G4"/>
<dbReference type="CDD" id="cd04301">
    <property type="entry name" value="NAT_SF"/>
    <property type="match status" value="1"/>
</dbReference>
<evidence type="ECO:0000313" key="3">
    <source>
        <dbReference type="Proteomes" id="UP000587991"/>
    </source>
</evidence>
<dbReference type="PANTHER" id="PTHR43233:SF1">
    <property type="entry name" value="FAMILY N-ACETYLTRANSFERASE, PUTATIVE (AFU_ORTHOLOGUE AFUA_6G03350)-RELATED"/>
    <property type="match status" value="1"/>
</dbReference>
<feature type="domain" description="N-acetyltransferase" evidence="1">
    <location>
        <begin position="12"/>
        <end position="148"/>
    </location>
</feature>
<keyword evidence="3" id="KW-1185">Reference proteome</keyword>
<name>A0A847S4G4_9NEIS</name>
<keyword evidence="2" id="KW-0808">Transferase</keyword>
<dbReference type="InterPro" id="IPR000182">
    <property type="entry name" value="GNAT_dom"/>
</dbReference>
<comment type="caution">
    <text evidence="2">The sequence shown here is derived from an EMBL/GenBank/DDBJ whole genome shotgun (WGS) entry which is preliminary data.</text>
</comment>
<evidence type="ECO:0000313" key="2">
    <source>
        <dbReference type="EMBL" id="NLR74683.1"/>
    </source>
</evidence>
<sequence>MHYVVEQDGLLLSTDPAQLDRAWLFHELSEEAYWSPGLPAERFDSMLQHSLCFGLYRNGVQLGFARAVTDYATFAYLADVVVRAECRGQGLGQWMMQGVLAHPRLQQLRRMMLVTRDAHTLYRRFGFEATAAPANVMEKRDLSLYRQA</sequence>
<dbReference type="EMBL" id="JABAIM010000001">
    <property type="protein sequence ID" value="NLR74683.1"/>
    <property type="molecule type" value="Genomic_DNA"/>
</dbReference>
<dbReference type="Proteomes" id="UP000587991">
    <property type="component" value="Unassembled WGS sequence"/>
</dbReference>
<dbReference type="PROSITE" id="PS51186">
    <property type="entry name" value="GNAT"/>
    <property type="match status" value="1"/>
</dbReference>
<reference evidence="2 3" key="1">
    <citation type="submission" date="2020-04" db="EMBL/GenBank/DDBJ databases">
        <title>Draft genome of Leeia sp. IMCC25680.</title>
        <authorList>
            <person name="Song J."/>
            <person name="Cho J.-C."/>
        </authorList>
    </citation>
    <scope>NUCLEOTIDE SEQUENCE [LARGE SCALE GENOMIC DNA]</scope>
    <source>
        <strain evidence="2 3">IMCC25680</strain>
    </source>
</reference>
<dbReference type="RefSeq" id="WP_168876279.1">
    <property type="nucleotide sequence ID" value="NZ_JABAIM010000001.1"/>
</dbReference>
<dbReference type="PANTHER" id="PTHR43233">
    <property type="entry name" value="FAMILY N-ACETYLTRANSFERASE, PUTATIVE (AFU_ORTHOLOGUE AFUA_6G03350)-RELATED"/>
    <property type="match status" value="1"/>
</dbReference>
<dbReference type="Gene3D" id="3.40.630.30">
    <property type="match status" value="1"/>
</dbReference>
<evidence type="ECO:0000259" key="1">
    <source>
        <dbReference type="PROSITE" id="PS51186"/>
    </source>
</evidence>
<protein>
    <submittedName>
        <fullName evidence="2">GNAT family N-acetyltransferase</fullName>
    </submittedName>
</protein>
<dbReference type="Pfam" id="PF00583">
    <property type="entry name" value="Acetyltransf_1"/>
    <property type="match status" value="1"/>
</dbReference>
<proteinExistence type="predicted"/>
<accession>A0A847S4G4</accession>
<dbReference type="InterPro" id="IPR053144">
    <property type="entry name" value="Acetyltransferase_Butenolide"/>
</dbReference>
<dbReference type="GO" id="GO:0016747">
    <property type="term" value="F:acyltransferase activity, transferring groups other than amino-acyl groups"/>
    <property type="evidence" value="ECO:0007669"/>
    <property type="project" value="InterPro"/>
</dbReference>
<organism evidence="2 3">
    <name type="scientific">Leeia aquatica</name>
    <dbReference type="NCBI Taxonomy" id="2725557"/>
    <lineage>
        <taxon>Bacteria</taxon>
        <taxon>Pseudomonadati</taxon>
        <taxon>Pseudomonadota</taxon>
        <taxon>Betaproteobacteria</taxon>
        <taxon>Neisseriales</taxon>
        <taxon>Leeiaceae</taxon>
        <taxon>Leeia</taxon>
    </lineage>
</organism>
<dbReference type="SUPFAM" id="SSF55729">
    <property type="entry name" value="Acyl-CoA N-acyltransferases (Nat)"/>
    <property type="match status" value="1"/>
</dbReference>
<dbReference type="InterPro" id="IPR016181">
    <property type="entry name" value="Acyl_CoA_acyltransferase"/>
</dbReference>
<gene>
    <name evidence="2" type="ORF">HF682_05870</name>
</gene>